<feature type="compositionally biased region" description="Polar residues" evidence="1">
    <location>
        <begin position="2242"/>
        <end position="2252"/>
    </location>
</feature>
<dbReference type="RefSeq" id="XP_038780268.1">
    <property type="nucleotide sequence ID" value="XM_038924340.1"/>
</dbReference>
<evidence type="ECO:0000313" key="6">
    <source>
        <dbReference type="Proteomes" id="UP000662931"/>
    </source>
</evidence>
<dbReference type="SMART" id="SM01215">
    <property type="entry name" value="Fmp27_SW"/>
    <property type="match status" value="1"/>
</dbReference>
<feature type="domain" description="FMP27 SW motif-containing RBG unit" evidence="3">
    <location>
        <begin position="869"/>
        <end position="967"/>
    </location>
</feature>
<feature type="region of interest" description="Disordered" evidence="1">
    <location>
        <begin position="1"/>
        <end position="23"/>
    </location>
</feature>
<feature type="compositionally biased region" description="Basic residues" evidence="1">
    <location>
        <begin position="2227"/>
        <end position="2241"/>
    </location>
</feature>
<feature type="compositionally biased region" description="Polar residues" evidence="1">
    <location>
        <begin position="1617"/>
        <end position="1632"/>
    </location>
</feature>
<dbReference type="PANTHER" id="PTHR15678">
    <property type="entry name" value="ANTIGEN MLAA-22-RELATED"/>
    <property type="match status" value="1"/>
</dbReference>
<dbReference type="GeneID" id="62197497"/>
<feature type="domain" description="FMP27/BLTP2/Hobbit GFWDK motif-containing RBG unit" evidence="2">
    <location>
        <begin position="985"/>
        <end position="1138"/>
    </location>
</feature>
<dbReference type="Pfam" id="PF10344">
    <property type="entry name" value="Hobbit"/>
    <property type="match status" value="1"/>
</dbReference>
<dbReference type="SMART" id="SM01214">
    <property type="entry name" value="Fmp27_GFWDK"/>
    <property type="match status" value="1"/>
</dbReference>
<feature type="domain" description="FMP27 WPPW motif-containing RBG unit" evidence="4">
    <location>
        <begin position="1382"/>
        <end position="1854"/>
    </location>
</feature>
<feature type="region of interest" description="Disordered" evidence="1">
    <location>
        <begin position="2211"/>
        <end position="2257"/>
    </location>
</feature>
<evidence type="ECO:0000259" key="3">
    <source>
        <dbReference type="SMART" id="SM01215"/>
    </source>
</evidence>
<reference evidence="5" key="1">
    <citation type="submission" date="2020-10" db="EMBL/GenBank/DDBJ databases">
        <authorList>
            <person name="Roach M.J.R."/>
        </authorList>
    </citation>
    <scope>NUCLEOTIDE SEQUENCE</scope>
    <source>
        <strain evidence="5">CBS 1945</strain>
    </source>
</reference>
<feature type="compositionally biased region" description="Polar residues" evidence="1">
    <location>
        <begin position="7"/>
        <end position="23"/>
    </location>
</feature>
<dbReference type="Proteomes" id="UP000662931">
    <property type="component" value="Chromosome 4"/>
</dbReference>
<dbReference type="KEGG" id="bnn:FOA43_004097"/>
<dbReference type="InterPro" id="IPR045167">
    <property type="entry name" value="Hobbit"/>
</dbReference>
<dbReference type="InterPro" id="IPR019441">
    <property type="entry name" value="FMP27/BLTP2/Hobbit_GFWDK_RBG"/>
</dbReference>
<keyword evidence="6" id="KW-1185">Reference proteome</keyword>
<dbReference type="EMBL" id="CP064815">
    <property type="protein sequence ID" value="QPG76703.1"/>
    <property type="molecule type" value="Genomic_DNA"/>
</dbReference>
<name>A0A875S6Y8_EENNA</name>
<proteinExistence type="predicted"/>
<feature type="compositionally biased region" description="Low complexity" evidence="1">
    <location>
        <begin position="2213"/>
        <end position="2222"/>
    </location>
</feature>
<feature type="region of interest" description="Disordered" evidence="1">
    <location>
        <begin position="2400"/>
        <end position="2432"/>
    </location>
</feature>
<dbReference type="SMART" id="SM01216">
    <property type="entry name" value="Fmp27_WPPW"/>
    <property type="match status" value="1"/>
</dbReference>
<evidence type="ECO:0000256" key="1">
    <source>
        <dbReference type="SAM" id="MobiDB-lite"/>
    </source>
</evidence>
<accession>A0A875S6Y8</accession>
<protein>
    <submittedName>
        <fullName evidence="5">Uncharacterized protein</fullName>
    </submittedName>
</protein>
<organism evidence="5 6">
    <name type="scientific">Eeniella nana</name>
    <name type="common">Yeast</name>
    <name type="synonym">Brettanomyces nanus</name>
    <dbReference type="NCBI Taxonomy" id="13502"/>
    <lineage>
        <taxon>Eukaryota</taxon>
        <taxon>Fungi</taxon>
        <taxon>Dikarya</taxon>
        <taxon>Ascomycota</taxon>
        <taxon>Saccharomycotina</taxon>
        <taxon>Pichiomycetes</taxon>
        <taxon>Pichiales</taxon>
        <taxon>Pichiaceae</taxon>
        <taxon>Brettanomyces</taxon>
    </lineage>
</organism>
<gene>
    <name evidence="5" type="ORF">FOA43_004097</name>
</gene>
<evidence type="ECO:0000259" key="4">
    <source>
        <dbReference type="SMART" id="SM01216"/>
    </source>
</evidence>
<evidence type="ECO:0000259" key="2">
    <source>
        <dbReference type="SMART" id="SM01214"/>
    </source>
</evidence>
<dbReference type="OrthoDB" id="1562405at2759"/>
<feature type="region of interest" description="Disordered" evidence="1">
    <location>
        <begin position="1612"/>
        <end position="1633"/>
    </location>
</feature>
<evidence type="ECO:0000313" key="5">
    <source>
        <dbReference type="EMBL" id="QPG76703.1"/>
    </source>
</evidence>
<dbReference type="PANTHER" id="PTHR15678:SF6">
    <property type="entry name" value="BRIDGE-LIKE LIPID TRANSFER PROTEIN FAMILY MEMBER 2"/>
    <property type="match status" value="1"/>
</dbReference>
<dbReference type="InterPro" id="IPR019449">
    <property type="entry name" value="FMP27_WPPW_RBG"/>
</dbReference>
<dbReference type="InterPro" id="IPR019415">
    <property type="entry name" value="FMP27_SW_RBG"/>
</dbReference>
<sequence length="2432" mass="275797">MPHLNSGYGSQPPSSKTSRHSPTSPDIFKIARSLSKIAFLFPTSVRMQHLTVKKGSSWLQFDDIVLSLNLEWLEKTMLFSFHNDASLLRIDGFPCFQNAKILIRGEIPFVKSDVLIDNMSVSVSTNKLSLDTDNAAIFLKNLRSKTSPDSESAAPIDTVPSSHSSVKISSILHKIRVLDISFSFDSLNISTKYSDFLLTGLFVRIDHKSPDDLELKDYASGDLHKLTLAVTTFEMAPRALLDTKVRAEFITIASVINIGETCRAFEKINDESLAKVFEDEEDSFLVRSVFTITEVSTTSTLDDLLTLLMAKPAKKTKTNEREKSCSSSILKANLLTLTRKIKVKFQILSSSLFLHLSDDIRLQLTVDDARVDSLTSEGPSLFESDCNYNAIKPLTFASRNIQLRAIEGTLKTKLLELDKFDLVVSISLENSMLYIDDVRIDANQIEILFEEIRIFKKLTKVAQTIDIDPERYHSSENSSSGILPVVKHFRIHIRRLRFAACFQNPVHFYNGVDQSDLNKFERGFSIQTRDICVSTTATAATFSLRELNCYLIRDFHSKRSLGRLPRIANLTKITSKYQFDSKTLCLTFPKIDMSISIEVVWSMLFAMKVIQGVIPRIKPSSKVVSDSVASKETSSKKLSLRIDLLMLKLCLPSDIDLALEVSSLITSENDGKFKAVRLYVTNPHSPKNWSPLVVLTRGVFKKPGDVIDVAFDSMRLEMPFEYVFYDTFDNARAFQKSLAQLRHNFKDLMRVDDNDKSFKVDIIPPSKVDKPLEFPNICIRAKELEFCMHDDPFEAKLTRCFLLGQIEQKLRIAKLSSFSKYEKAIQEKLQERYTSLIFERGIANKPKSDEVALKEYSLYLKDCHEFIELPKGRLLANLSESWIMRLANARNFNYEDDAHRMSDPLVRREFLEKYPLMVSGGIPPLFSLRISELSLKLGKPSFGLANYPEFLYQTGDKIPKDMEYGILVPVNVDLQCSDLEFQIKDYPLPLLAFGGSSTDTAKSIRICGDLAIIEQMYIPEEIRYNFVPFVTQYSNPNHTDNLYAFHISRTMTNIKFVTDLDVQVDSSRATVISWASAVQPALVYAMNSFDVFSKPPIDISLPTGFWDKIPLMLHCKWTFHCTNGIHLFIKAGQSPYDYIGNSAGFLFKWEDNVVLKINSTGKSEDFLIIESEKFEMAIPTFHISSPEQLIYSRSGSGREYSVRKTIIRLQNKPVTWRLGFSFERNRDSMTSGHAGFVPRSSEFKPHYLVRLKNPATFKNDSERRNHDSYEGWRSEYIHLAVSVSSACNNLSLETHNAAHLTPLSFSQFLRWWNTFHQGLGLPIKMGKLFDTTDMLSPRVKSPKFGAHLFSISYQLCVRPVYLAHLYRHTVDLRANSKISYTGIKSLVQGLLIDLHQSKTGVIGRNENNEDVIKELCLKMRKGIIDFENADLRIITAEFHETSAAGMLANEYGIKGNESSGRSSFDDFSTFSSSANSQDNSGNEWFDKDDFVELDVIPSAEDVPRWRMIPLASSPRFYYVRDLGKTMFEFPFDDVQSRTHDCQLTTRDFSEEAGNLAEARISELRQILNEKRSLKTHTDIVNGQIKDLEHRLVKLESLKEKFKEGVFPRRDEMENESIVETRQKSQNGASTENDGLFRCVSTTSSYLSTSIASTGNMKSDTASTYRNRFIVYKVDVLWDEKTKNRFLNYVDKVSGRRSLVFSMSHKAIRLADDLSAMDERGRRDLPPQTSDYESELQQSATLIENFDEILHGTKGISNAFVEDSYLLKFIFPQLRISGTDNSCLSAMSNEVIIKHSTVGSRGRSGADISIETRSGITISDAYMYVLEKEKALRNEYEFFTPNDRAWPPKLPFEMYYSSDALSDYTVIRNFTAGALIVKPNELHCSKEGGCDSKALKESVRIVAPTVHITANSRQYATILDCALSLIKFEKTESQKMRETVKNFVKFSETEDLNDIASRIQSLQQEARQLDRCKGILRISDSDIYKKNSTSINIQLEKIALTLNALVGYLQQTKSVKYQDSFDVRHLVFSAFSIELELLDDDGFTFLQLSAVDTYYGTTQRPDGASQNQVCIYDFIACDKTADAKYDTVISRFQRTEKPLCFVDWSLLAPVGGITVIEHRTIDMAPMRLQLDYMLAQKIYRFAFPKSCMEIGSKELLDGDNSESNVEDLFDDVSLTSTDSYSSDFVGSSASSSIFTQSTDDPGSVAHSFAMNKVNNNSNSSSSDNGGGKMHKSLSRILKRSKTRAVSTRSNSSFGECKNRLKLSKNKTGEEMHDDNMTEMQRRAKLYMLGNLITINPTSLCLTFKGKGKLKIINVTDMVLEIPKIELENRILSTEELLALFRIKVLRIALKNIPGFIQGKFRRNDGKNEGETTLSSVIKSVGSFADPDMVIAENHSHQHRKFLDPDLLEPEMEEPRRRNSKSHHISLKSLQMKD</sequence>